<dbReference type="Gene3D" id="3.10.20.30">
    <property type="match status" value="1"/>
</dbReference>
<dbReference type="PROSITE" id="PS51384">
    <property type="entry name" value="FAD_FR"/>
    <property type="match status" value="1"/>
</dbReference>
<evidence type="ECO:0000256" key="7">
    <source>
        <dbReference type="ARBA" id="ARBA00023014"/>
    </source>
</evidence>
<keyword evidence="5" id="KW-0560">Oxidoreductase</keyword>
<dbReference type="PROSITE" id="PS00197">
    <property type="entry name" value="2FE2S_FER_1"/>
    <property type="match status" value="1"/>
</dbReference>
<evidence type="ECO:0000256" key="5">
    <source>
        <dbReference type="ARBA" id="ARBA00023002"/>
    </source>
</evidence>
<dbReference type="InterPro" id="IPR012675">
    <property type="entry name" value="Beta-grasp_dom_sf"/>
</dbReference>
<reference evidence="10" key="1">
    <citation type="journal article" date="2014" name="ChemBioChem">
        <title>Biosynthesis of colabomycin E, a new manumycin-family metabolite, involves an unusual chain-length factor.</title>
        <authorList>
            <person name="Petrickova K."/>
            <person name="Pospisil S."/>
            <person name="Kuzma M."/>
            <person name="Tylova T."/>
            <person name="Jagr M."/>
            <person name="Tomek P."/>
            <person name="Chronakova A."/>
            <person name="Brabcova E."/>
            <person name="Andera L."/>
            <person name="Kristufek V."/>
            <person name="Petricek M."/>
        </authorList>
    </citation>
    <scope>NUCLEOTIDE SEQUENCE</scope>
    <source>
        <strain evidence="10">SOK1/5-04</strain>
    </source>
</reference>
<feature type="domain" description="2Fe-2S ferredoxin-type" evidence="8">
    <location>
        <begin position="245"/>
        <end position="339"/>
    </location>
</feature>
<keyword evidence="3" id="KW-0001">2Fe-2S</keyword>
<dbReference type="Gene3D" id="2.40.30.10">
    <property type="entry name" value="Translation factors"/>
    <property type="match status" value="1"/>
</dbReference>
<evidence type="ECO:0000313" key="10">
    <source>
        <dbReference type="EMBL" id="AIL50157.1"/>
    </source>
</evidence>
<dbReference type="Pfam" id="PF00111">
    <property type="entry name" value="Fer2"/>
    <property type="match status" value="1"/>
</dbReference>
<dbReference type="CDD" id="cd06185">
    <property type="entry name" value="PDR_like"/>
    <property type="match status" value="1"/>
</dbReference>
<dbReference type="InterPro" id="IPR006058">
    <property type="entry name" value="2Fe2S_fd_BS"/>
</dbReference>
<dbReference type="GO" id="GO:0046872">
    <property type="term" value="F:metal ion binding"/>
    <property type="evidence" value="ECO:0007669"/>
    <property type="project" value="UniProtKB-KW"/>
</dbReference>
<keyword evidence="4" id="KW-0479">Metal-binding</keyword>
<dbReference type="SUPFAM" id="SSF52343">
    <property type="entry name" value="Ferredoxin reductase-like, C-terminal NADP-linked domain"/>
    <property type="match status" value="1"/>
</dbReference>
<proteinExistence type="predicted"/>
<dbReference type="InterPro" id="IPR017938">
    <property type="entry name" value="Riboflavin_synthase-like_b-brl"/>
</dbReference>
<organism evidence="10">
    <name type="scientific">Streptomyces aureus</name>
    <dbReference type="NCBI Taxonomy" id="193461"/>
    <lineage>
        <taxon>Bacteria</taxon>
        <taxon>Bacillati</taxon>
        <taxon>Actinomycetota</taxon>
        <taxon>Actinomycetes</taxon>
        <taxon>Kitasatosporales</taxon>
        <taxon>Streptomycetaceae</taxon>
        <taxon>Streptomyces</taxon>
    </lineage>
</organism>
<keyword evidence="2" id="KW-0285">Flavoprotein</keyword>
<dbReference type="InterPro" id="IPR036010">
    <property type="entry name" value="2Fe-2S_ferredoxin-like_sf"/>
</dbReference>
<evidence type="ECO:0000259" key="8">
    <source>
        <dbReference type="PROSITE" id="PS51085"/>
    </source>
</evidence>
<evidence type="ECO:0000256" key="2">
    <source>
        <dbReference type="ARBA" id="ARBA00022630"/>
    </source>
</evidence>
<evidence type="ECO:0000256" key="3">
    <source>
        <dbReference type="ARBA" id="ARBA00022714"/>
    </source>
</evidence>
<dbReference type="PANTHER" id="PTHR47354:SF1">
    <property type="entry name" value="CARNITINE MONOOXYGENASE REDUCTASE SUBUNIT"/>
    <property type="match status" value="1"/>
</dbReference>
<dbReference type="GO" id="GO:0016491">
    <property type="term" value="F:oxidoreductase activity"/>
    <property type="evidence" value="ECO:0007669"/>
    <property type="project" value="UniProtKB-KW"/>
</dbReference>
<dbReference type="EMBL" id="KF850685">
    <property type="protein sequence ID" value="AIL50157.1"/>
    <property type="molecule type" value="Genomic_DNA"/>
</dbReference>
<evidence type="ECO:0000259" key="9">
    <source>
        <dbReference type="PROSITE" id="PS51384"/>
    </source>
</evidence>
<protein>
    <submittedName>
        <fullName evidence="10">Putative oxidoreductase</fullName>
    </submittedName>
</protein>
<evidence type="ECO:0000256" key="6">
    <source>
        <dbReference type="ARBA" id="ARBA00023004"/>
    </source>
</evidence>
<dbReference type="CDD" id="cd00207">
    <property type="entry name" value="fer2"/>
    <property type="match status" value="1"/>
</dbReference>
<dbReference type="SUPFAM" id="SSF54292">
    <property type="entry name" value="2Fe-2S ferredoxin-like"/>
    <property type="match status" value="1"/>
</dbReference>
<dbReference type="InterPro" id="IPR001041">
    <property type="entry name" value="2Fe-2S_ferredoxin-type"/>
</dbReference>
<name>A0A088DA87_9ACTN</name>
<dbReference type="PROSITE" id="PS51085">
    <property type="entry name" value="2FE2S_FER_2"/>
    <property type="match status" value="1"/>
</dbReference>
<dbReference type="AlphaFoldDB" id="A0A088DA87"/>
<dbReference type="InterPro" id="IPR050415">
    <property type="entry name" value="MRET"/>
</dbReference>
<dbReference type="SUPFAM" id="SSF63380">
    <property type="entry name" value="Riboflavin synthase domain-like"/>
    <property type="match status" value="1"/>
</dbReference>
<evidence type="ECO:0000256" key="4">
    <source>
        <dbReference type="ARBA" id="ARBA00022723"/>
    </source>
</evidence>
<evidence type="ECO:0000256" key="1">
    <source>
        <dbReference type="ARBA" id="ARBA00001974"/>
    </source>
</evidence>
<sequence>MTADAHGGPMTSSATHRLLVRQARWVAHDVLELRLTRSCSGALPSWEPGAHVELTLPSGLRRAYSLCGEAADTEAWTVAVHRVPDGRGGSREIHETALVGRELEVTGPVNRFPLVPAAGYLLLAGGIGVTPLLPMARELTARGLPWRLVLGARDRSRLAYAEELVALGGDRVLLVPQDEAGLPDLAAEISAAPPAHAVYACGPQPMLDAVTALCRTSGRPRTPYLERFTAASGPPDQLGSRGGEFEVVLSRSGLRMTVPADRSVLEVVREKLPDVPYSCEEGYCGSCETPVTAGLPDHRDTVIDPSERPTATTMMICVSRSASGVLTLRSVGVRTGRDGYFSRSLPSQSTWSSGRVAGGAGAKLAASSMLPVPLYLATMG</sequence>
<dbReference type="InterPro" id="IPR039261">
    <property type="entry name" value="FNR_nucleotide-bd"/>
</dbReference>
<dbReference type="PRINTS" id="PR00409">
    <property type="entry name" value="PHDIOXRDTASE"/>
</dbReference>
<dbReference type="Gene3D" id="3.40.50.80">
    <property type="entry name" value="Nucleotide-binding domain of ferredoxin-NADP reductase (FNR) module"/>
    <property type="match status" value="1"/>
</dbReference>
<dbReference type="GO" id="GO:0051537">
    <property type="term" value="F:2 iron, 2 sulfur cluster binding"/>
    <property type="evidence" value="ECO:0007669"/>
    <property type="project" value="UniProtKB-KW"/>
</dbReference>
<feature type="domain" description="FAD-binding FR-type" evidence="9">
    <location>
        <begin position="13"/>
        <end position="115"/>
    </location>
</feature>
<dbReference type="InterPro" id="IPR017927">
    <property type="entry name" value="FAD-bd_FR_type"/>
</dbReference>
<keyword evidence="6" id="KW-0408">Iron</keyword>
<comment type="cofactor">
    <cofactor evidence="1">
        <name>FAD</name>
        <dbReference type="ChEBI" id="CHEBI:57692"/>
    </cofactor>
</comment>
<keyword evidence="7" id="KW-0411">Iron-sulfur</keyword>
<dbReference type="PANTHER" id="PTHR47354">
    <property type="entry name" value="NADH OXIDOREDUCTASE HCR"/>
    <property type="match status" value="1"/>
</dbReference>
<accession>A0A088DA87</accession>